<protein>
    <recommendedName>
        <fullName evidence="2">Lipoprotein-associated type-17 domain-containing protein</fullName>
    </recommendedName>
</protein>
<name>A0ABM6TAP6_9BACE</name>
<accession>A0ABM6TAP6</accession>
<dbReference type="Pfam" id="PF04200">
    <property type="entry name" value="Lipoprotein_17"/>
    <property type="match status" value="1"/>
</dbReference>
<evidence type="ECO:0000259" key="2">
    <source>
        <dbReference type="Pfam" id="PF04200"/>
    </source>
</evidence>
<dbReference type="EMBL" id="CP027231">
    <property type="protein sequence ID" value="AVM53885.1"/>
    <property type="molecule type" value="Genomic_DNA"/>
</dbReference>
<feature type="domain" description="Lipoprotein-associated type-17" evidence="2">
    <location>
        <begin position="50"/>
        <end position="119"/>
    </location>
</feature>
<sequence length="446" mass="51045">MILMACGKDDITEFPQPTPAPAPEQPKESDSPTEQPQSPATVTQEDIAAYFGFDKSKDVNVAAALTHTRKETQQINGKTISLADAEIKSKDEQGGSLVLHVAGKVNETSFDKEFTYSGFVKKPGDYQMTNRAQVKWKEGINPYETFDFDGFYRLHKTDMFSTDNLERMMDFHSSATETGYMYPFTSEDIKKTTIDEVKYEGQGQISFSLKYNNIKSKSRFFLPFDKNKYYEGKITISTDFIKQSYMRGIYENPALFNGLLFSYDDETYAVVINENRKEKSDSDNTLTLHLSLRAKSNGDIPLAEFDKTFAGFKPLKELKNELKTHLTAVLHEFMKEKVKNSGDGDVTNRLSMSIEKWIRHVEFVDKKEQKTLAWEKNRWGKNVLSGLHTSMKDIYLDNVRFELTSAKLNEEEGRKFLHITFRMTGANELVLTDDAIEFKMSIHIPS</sequence>
<feature type="compositionally biased region" description="Polar residues" evidence="1">
    <location>
        <begin position="32"/>
        <end position="43"/>
    </location>
</feature>
<reference evidence="3 4" key="1">
    <citation type="submission" date="2018-02" db="EMBL/GenBank/DDBJ databases">
        <authorList>
            <person name="Holder M.E."/>
            <person name="Ajami N.J."/>
            <person name="Petrosino J.F."/>
        </authorList>
    </citation>
    <scope>NUCLEOTIDE SEQUENCE [LARGE SCALE GENOMIC DNA]</scope>
    <source>
        <strain evidence="3 4">ATCC 33285</strain>
    </source>
</reference>
<organism evidence="3 4">
    <name type="scientific">Bacteroides zoogleoformans</name>
    <dbReference type="NCBI Taxonomy" id="28119"/>
    <lineage>
        <taxon>Bacteria</taxon>
        <taxon>Pseudomonadati</taxon>
        <taxon>Bacteroidota</taxon>
        <taxon>Bacteroidia</taxon>
        <taxon>Bacteroidales</taxon>
        <taxon>Bacteroidaceae</taxon>
        <taxon>Bacteroides</taxon>
    </lineage>
</organism>
<evidence type="ECO:0000256" key="1">
    <source>
        <dbReference type="SAM" id="MobiDB-lite"/>
    </source>
</evidence>
<keyword evidence="4" id="KW-1185">Reference proteome</keyword>
<proteinExistence type="predicted"/>
<evidence type="ECO:0000313" key="4">
    <source>
        <dbReference type="Proteomes" id="UP000238304"/>
    </source>
</evidence>
<dbReference type="Proteomes" id="UP000238304">
    <property type="component" value="Chromosome"/>
</dbReference>
<evidence type="ECO:0000313" key="3">
    <source>
        <dbReference type="EMBL" id="AVM53885.1"/>
    </source>
</evidence>
<dbReference type="InterPro" id="IPR007326">
    <property type="entry name" value="Lipoprotein-assoc_dom"/>
</dbReference>
<gene>
    <name evidence="3" type="ORF">C4H11_00445</name>
</gene>
<feature type="region of interest" description="Disordered" evidence="1">
    <location>
        <begin position="1"/>
        <end position="43"/>
    </location>
</feature>